<accession>A0ABW7F139</accession>
<feature type="chain" id="PRO_5046952799" description="Ankyrin repeat domain-containing protein" evidence="1">
    <location>
        <begin position="22"/>
        <end position="341"/>
    </location>
</feature>
<comment type="caution">
    <text evidence="2">The sequence shown here is derived from an EMBL/GenBank/DDBJ whole genome shotgun (WGS) entry which is preliminary data.</text>
</comment>
<sequence length="341" mass="37069">MPPRLPAALLLLLSALASANAEPARTPRQLIDGLGVEIRQILEAPKPGRTPEDAERAVAQQITALAQRSPGDDSLFDADAQGRTPLLLAVSGAYPLVVRALLADPIVKARINARDKAGETAWMVANFAPAMTLVACQPGALTLERQPLLTPYLQRMSVLMTARKSVVAGIVQALEDAGAEADPDAARKAWFVRCPNTTPELRRAIARGDLLTTLVNDALDRQLGFNKAYRVGLTTIPQRPPQDMRFISSVRESAQVRDLNCPQKPRPALLGGLNWQGSIRFKTLVATRAGVVETVDFTTLSDGDPPPAVVNHFRNILIRTLAGYQCEGDRVFEQEFEFKVD</sequence>
<protein>
    <recommendedName>
        <fullName evidence="4">Ankyrin repeat domain-containing protein</fullName>
    </recommendedName>
</protein>
<dbReference type="EMBL" id="JBIGHV010000001">
    <property type="protein sequence ID" value="MFG6429008.1"/>
    <property type="molecule type" value="Genomic_DNA"/>
</dbReference>
<evidence type="ECO:0000313" key="2">
    <source>
        <dbReference type="EMBL" id="MFG6429008.1"/>
    </source>
</evidence>
<evidence type="ECO:0000256" key="1">
    <source>
        <dbReference type="SAM" id="SignalP"/>
    </source>
</evidence>
<dbReference type="Gene3D" id="1.25.40.20">
    <property type="entry name" value="Ankyrin repeat-containing domain"/>
    <property type="match status" value="1"/>
</dbReference>
<dbReference type="InterPro" id="IPR036770">
    <property type="entry name" value="Ankyrin_rpt-contain_sf"/>
</dbReference>
<reference evidence="2 3" key="1">
    <citation type="submission" date="2024-08" db="EMBL/GenBank/DDBJ databases">
        <authorList>
            <person name="Lu H."/>
        </authorList>
    </citation>
    <scope>NUCLEOTIDE SEQUENCE [LARGE SCALE GENOMIC DNA]</scope>
    <source>
        <strain evidence="2 3">LYH14W</strain>
    </source>
</reference>
<gene>
    <name evidence="2" type="ORF">ACG00Y_03750</name>
</gene>
<dbReference type="SUPFAM" id="SSF48403">
    <property type="entry name" value="Ankyrin repeat"/>
    <property type="match status" value="1"/>
</dbReference>
<keyword evidence="3" id="KW-1185">Reference proteome</keyword>
<evidence type="ECO:0000313" key="3">
    <source>
        <dbReference type="Proteomes" id="UP001606210"/>
    </source>
</evidence>
<dbReference type="Proteomes" id="UP001606210">
    <property type="component" value="Unassembled WGS sequence"/>
</dbReference>
<evidence type="ECO:0008006" key="4">
    <source>
        <dbReference type="Google" id="ProtNLM"/>
    </source>
</evidence>
<keyword evidence="1" id="KW-0732">Signal</keyword>
<organism evidence="2 3">
    <name type="scientific">Pelomonas parva</name>
    <dbReference type="NCBI Taxonomy" id="3299032"/>
    <lineage>
        <taxon>Bacteria</taxon>
        <taxon>Pseudomonadati</taxon>
        <taxon>Pseudomonadota</taxon>
        <taxon>Betaproteobacteria</taxon>
        <taxon>Burkholderiales</taxon>
        <taxon>Sphaerotilaceae</taxon>
        <taxon>Roseateles</taxon>
    </lineage>
</organism>
<name>A0ABW7F139_9BURK</name>
<dbReference type="RefSeq" id="WP_394476078.1">
    <property type="nucleotide sequence ID" value="NZ_JBIGHV010000001.1"/>
</dbReference>
<proteinExistence type="predicted"/>
<feature type="signal peptide" evidence="1">
    <location>
        <begin position="1"/>
        <end position="21"/>
    </location>
</feature>